<dbReference type="Proteomes" id="UP000315938">
    <property type="component" value="Unassembled WGS sequence"/>
</dbReference>
<name>A0A553IIY8_ACHLA</name>
<dbReference type="EMBL" id="VKID01000001">
    <property type="protein sequence ID" value="TRY00181.1"/>
    <property type="molecule type" value="Genomic_DNA"/>
</dbReference>
<sequence>MKKTLFIILSVVAILLFSGCSSIGITDVQPVSLEFKNPTKVVYGTNRTNYDEQNQIYKDPIEYEIPEDSVKGVVKKLLSLTYKKYEGNIDASPINDYIVMYDNDNNFVTIQIGSLNEDGMHYELVGIDAFIDYLMQVVTPKGGKFYTIQEAYDQGLLTLENLNLLHKYHERVQIQLELDSIFEGAIKKTRLAELINDYPNATLENINIDKYYGKYESAYAVKISVTFYIYGGIVSETIEGLEFVFNGPSTLIWCDTK</sequence>
<keyword evidence="1" id="KW-0732">Signal</keyword>
<protein>
    <recommendedName>
        <fullName evidence="4">Lipoprotein</fullName>
    </recommendedName>
</protein>
<comment type="caution">
    <text evidence="2">The sequence shown here is derived from an EMBL/GenBank/DDBJ whole genome shotgun (WGS) entry which is preliminary data.</text>
</comment>
<dbReference type="RefSeq" id="WP_012242319.1">
    <property type="nucleotide sequence ID" value="NZ_JACAOF010000001.1"/>
</dbReference>
<gene>
    <name evidence="2" type="ORF">FNV44_03810</name>
</gene>
<evidence type="ECO:0000313" key="2">
    <source>
        <dbReference type="EMBL" id="TRY00181.1"/>
    </source>
</evidence>
<evidence type="ECO:0008006" key="4">
    <source>
        <dbReference type="Google" id="ProtNLM"/>
    </source>
</evidence>
<feature type="chain" id="PRO_5023025989" description="Lipoprotein" evidence="1">
    <location>
        <begin position="24"/>
        <end position="257"/>
    </location>
</feature>
<evidence type="ECO:0000256" key="1">
    <source>
        <dbReference type="SAM" id="SignalP"/>
    </source>
</evidence>
<organism evidence="2 3">
    <name type="scientific">Acholeplasma laidlawii</name>
    <dbReference type="NCBI Taxonomy" id="2148"/>
    <lineage>
        <taxon>Bacteria</taxon>
        <taxon>Bacillati</taxon>
        <taxon>Mycoplasmatota</taxon>
        <taxon>Mollicutes</taxon>
        <taxon>Acholeplasmatales</taxon>
        <taxon>Acholeplasmataceae</taxon>
        <taxon>Acholeplasma</taxon>
    </lineage>
</organism>
<dbReference type="PROSITE" id="PS51257">
    <property type="entry name" value="PROKAR_LIPOPROTEIN"/>
    <property type="match status" value="1"/>
</dbReference>
<dbReference type="AlphaFoldDB" id="A0A553IIY8"/>
<feature type="signal peptide" evidence="1">
    <location>
        <begin position="1"/>
        <end position="23"/>
    </location>
</feature>
<dbReference type="GeneID" id="41338548"/>
<accession>A0A553IIY8</accession>
<proteinExistence type="predicted"/>
<evidence type="ECO:0000313" key="3">
    <source>
        <dbReference type="Proteomes" id="UP000315938"/>
    </source>
</evidence>
<reference evidence="2 3" key="1">
    <citation type="submission" date="2019-07" db="EMBL/GenBank/DDBJ databases">
        <title>Genome sequence of Acholeplasma laidlawii strain with increased resistance to erythromycin.</title>
        <authorList>
            <person name="Medvedeva E.S."/>
            <person name="Baranova N.B."/>
            <person name="Siniagina M.N."/>
            <person name="Mouzykantov A."/>
            <person name="Chernova O.A."/>
            <person name="Chernov V.M."/>
        </authorList>
    </citation>
    <scope>NUCLEOTIDE SEQUENCE [LARGE SCALE GENOMIC DNA]</scope>
    <source>
        <strain evidence="2 3">PG8REry</strain>
    </source>
</reference>